<gene>
    <name evidence="8" type="ORF">CO178_01150</name>
</gene>
<dbReference type="Pfam" id="PF09335">
    <property type="entry name" value="VTT_dom"/>
    <property type="match status" value="1"/>
</dbReference>
<evidence type="ECO:0000313" key="8">
    <source>
        <dbReference type="EMBL" id="PJA40989.1"/>
    </source>
</evidence>
<dbReference type="InterPro" id="IPR032816">
    <property type="entry name" value="VTT_dom"/>
</dbReference>
<comment type="caution">
    <text evidence="8">The sequence shown here is derived from an EMBL/GenBank/DDBJ whole genome shotgun (WGS) entry which is preliminary data.</text>
</comment>
<keyword evidence="3 6" id="KW-0812">Transmembrane</keyword>
<dbReference type="InterPro" id="IPR051311">
    <property type="entry name" value="DedA_domain"/>
</dbReference>
<evidence type="ECO:0000259" key="7">
    <source>
        <dbReference type="Pfam" id="PF09335"/>
    </source>
</evidence>
<feature type="transmembrane region" description="Helical" evidence="6">
    <location>
        <begin position="56"/>
        <end position="79"/>
    </location>
</feature>
<dbReference type="Proteomes" id="UP000230683">
    <property type="component" value="Unassembled WGS sequence"/>
</dbReference>
<feature type="domain" description="VTT" evidence="7">
    <location>
        <begin position="38"/>
        <end position="167"/>
    </location>
</feature>
<evidence type="ECO:0000313" key="9">
    <source>
        <dbReference type="Proteomes" id="UP000230683"/>
    </source>
</evidence>
<dbReference type="EMBL" id="PFWY01000055">
    <property type="protein sequence ID" value="PJA40989.1"/>
    <property type="molecule type" value="Genomic_DNA"/>
</dbReference>
<evidence type="ECO:0000256" key="6">
    <source>
        <dbReference type="SAM" id="Phobius"/>
    </source>
</evidence>
<dbReference type="AlphaFoldDB" id="A0A2M7X4F0"/>
<dbReference type="GO" id="GO:0005886">
    <property type="term" value="C:plasma membrane"/>
    <property type="evidence" value="ECO:0007669"/>
    <property type="project" value="UniProtKB-SubCell"/>
</dbReference>
<keyword evidence="2" id="KW-1003">Cell membrane</keyword>
<organism evidence="8 9">
    <name type="scientific">candidate division WWE3 bacterium CG_4_9_14_3_um_filter_34_6</name>
    <dbReference type="NCBI Taxonomy" id="1975079"/>
    <lineage>
        <taxon>Bacteria</taxon>
        <taxon>Katanobacteria</taxon>
    </lineage>
</organism>
<feature type="transmembrane region" description="Helical" evidence="6">
    <location>
        <begin position="180"/>
        <end position="202"/>
    </location>
</feature>
<keyword evidence="4 6" id="KW-1133">Transmembrane helix</keyword>
<keyword evidence="5 6" id="KW-0472">Membrane</keyword>
<evidence type="ECO:0000256" key="3">
    <source>
        <dbReference type="ARBA" id="ARBA00022692"/>
    </source>
</evidence>
<dbReference type="PANTHER" id="PTHR42709">
    <property type="entry name" value="ALKALINE PHOSPHATASE LIKE PROTEIN"/>
    <property type="match status" value="1"/>
</dbReference>
<name>A0A2M7X4F0_UNCKA</name>
<dbReference type="PANTHER" id="PTHR42709:SF6">
    <property type="entry name" value="UNDECAPRENYL PHOSPHATE TRANSPORTER A"/>
    <property type="match status" value="1"/>
</dbReference>
<evidence type="ECO:0000256" key="2">
    <source>
        <dbReference type="ARBA" id="ARBA00022475"/>
    </source>
</evidence>
<proteinExistence type="predicted"/>
<feature type="transmembrane region" description="Helical" evidence="6">
    <location>
        <begin position="20"/>
        <end position="44"/>
    </location>
</feature>
<accession>A0A2M7X4F0</accession>
<evidence type="ECO:0000256" key="1">
    <source>
        <dbReference type="ARBA" id="ARBA00004651"/>
    </source>
</evidence>
<protein>
    <submittedName>
        <fullName evidence="8">Alkaline phosphatase</fullName>
    </submittedName>
</protein>
<comment type="subcellular location">
    <subcellularLocation>
        <location evidence="1">Cell membrane</location>
        <topology evidence="1">Multi-pass membrane protein</topology>
    </subcellularLocation>
</comment>
<sequence>MLSQIFSPFVSIISDWIVKFGYWGIVAVTFIENIIAPIPSEFVFPLAGFLASQGRLNIWLISLAGAFGSVIAALVLYYLGSKFNGPKTRQFVDRYGKYVFISLADLERAEKWFEKYGIWTVLIFRIIPLGRTVISVPAGFVKMNVFVFVGLTFAGTFVWSLILTYAGFVLGENWNLVSQIISQYEHLVIYAILLSGLGFLYWKRKQIPLVKRLF</sequence>
<feature type="transmembrane region" description="Helical" evidence="6">
    <location>
        <begin position="146"/>
        <end position="168"/>
    </location>
</feature>
<evidence type="ECO:0000256" key="4">
    <source>
        <dbReference type="ARBA" id="ARBA00022989"/>
    </source>
</evidence>
<evidence type="ECO:0000256" key="5">
    <source>
        <dbReference type="ARBA" id="ARBA00023136"/>
    </source>
</evidence>
<reference evidence="9" key="1">
    <citation type="submission" date="2017-09" db="EMBL/GenBank/DDBJ databases">
        <title>Depth-based differentiation of microbial function through sediment-hosted aquifers and enrichment of novel symbionts in the deep terrestrial subsurface.</title>
        <authorList>
            <person name="Probst A.J."/>
            <person name="Ladd B."/>
            <person name="Jarett J.K."/>
            <person name="Geller-Mcgrath D.E."/>
            <person name="Sieber C.M.K."/>
            <person name="Emerson J.B."/>
            <person name="Anantharaman K."/>
            <person name="Thomas B.C."/>
            <person name="Malmstrom R."/>
            <person name="Stieglmeier M."/>
            <person name="Klingl A."/>
            <person name="Woyke T."/>
            <person name="Ryan C.M."/>
            <person name="Banfield J.F."/>
        </authorList>
    </citation>
    <scope>NUCLEOTIDE SEQUENCE [LARGE SCALE GENOMIC DNA]</scope>
</reference>